<evidence type="ECO:0000313" key="1">
    <source>
        <dbReference type="EMBL" id="SVA39151.1"/>
    </source>
</evidence>
<gene>
    <name evidence="1" type="ORF">METZ01_LOCUS92005</name>
</gene>
<organism evidence="1">
    <name type="scientific">marine metagenome</name>
    <dbReference type="NCBI Taxonomy" id="408172"/>
    <lineage>
        <taxon>unclassified sequences</taxon>
        <taxon>metagenomes</taxon>
        <taxon>ecological metagenomes</taxon>
    </lineage>
</organism>
<reference evidence="1" key="1">
    <citation type="submission" date="2018-05" db="EMBL/GenBank/DDBJ databases">
        <authorList>
            <person name="Lanie J.A."/>
            <person name="Ng W.-L."/>
            <person name="Kazmierczak K.M."/>
            <person name="Andrzejewski T.M."/>
            <person name="Davidsen T.M."/>
            <person name="Wayne K.J."/>
            <person name="Tettelin H."/>
            <person name="Glass J.I."/>
            <person name="Rusch D."/>
            <person name="Podicherti R."/>
            <person name="Tsui H.-C.T."/>
            <person name="Winkler M.E."/>
        </authorList>
    </citation>
    <scope>NUCLEOTIDE SEQUENCE</scope>
</reference>
<proteinExistence type="predicted"/>
<dbReference type="AlphaFoldDB" id="A0A381VGK6"/>
<protein>
    <submittedName>
        <fullName evidence="1">Uncharacterized protein</fullName>
    </submittedName>
</protein>
<sequence length="46" mass="4932">MDGSFTTIPRPLSQISVFAVPRSMATSPDIQLTTFGNNTEDIVSST</sequence>
<accession>A0A381VGK6</accession>
<name>A0A381VGK6_9ZZZZ</name>
<dbReference type="EMBL" id="UINC01008706">
    <property type="protein sequence ID" value="SVA39151.1"/>
    <property type="molecule type" value="Genomic_DNA"/>
</dbReference>